<feature type="chain" id="PRO_5045547650" description="Right handed beta helix domain-containing protein" evidence="1">
    <location>
        <begin position="25"/>
        <end position="460"/>
    </location>
</feature>
<dbReference type="Pfam" id="PF13229">
    <property type="entry name" value="Beta_helix"/>
    <property type="match status" value="1"/>
</dbReference>
<dbReference type="SUPFAM" id="SSF51126">
    <property type="entry name" value="Pectin lyase-like"/>
    <property type="match status" value="1"/>
</dbReference>
<sequence length="460" mass="47699">MHVSEHLRCLGLSCGLALALTAPAAAQQAVSASVSNVRLALTQLAAGAGVEIDTELLGDTPGGGSAIYLNQGDVTLAMLDDLLADSGHPDALIRKDDRFVASMPIVVLKGASLSLSEGDRLDLSRREGSYLISFGALDVDHATIAAGPDVHPDIAGFRPFVAALGPQSLSLKDATLTGLGYGDRAYSAGLFLGGRGLLSFGSPAAMTGNSFTDLRGVVLQDLDGVNLTDTEIADARGSGLMLRDIDGGTITDLTVRDTGGEQALHLSGVSDMRLVNVALDGGQGKGMRVDDNSRALQLRDVAVRGFDGSGATMAQGATCVLFDRIEVSGNKGAGFAERGAGTTIFKESRFADNRGPGLMIDRQRPETRVLITDSRFAGNRMGIRATGLADLRLHDNDFTDQRPRLLSGDLDALTSDFLRASADGGAGDLSVSGVRALDPAPLRRDAARAAFDTCSGEGAT</sequence>
<dbReference type="Proteomes" id="UP000185622">
    <property type="component" value="Chromosome"/>
</dbReference>
<dbReference type="InterPro" id="IPR012334">
    <property type="entry name" value="Pectin_lyas_fold"/>
</dbReference>
<evidence type="ECO:0000259" key="2">
    <source>
        <dbReference type="Pfam" id="PF13229"/>
    </source>
</evidence>
<dbReference type="InterPro" id="IPR039448">
    <property type="entry name" value="Beta_helix"/>
</dbReference>
<feature type="signal peptide" evidence="1">
    <location>
        <begin position="1"/>
        <end position="24"/>
    </location>
</feature>
<evidence type="ECO:0000313" key="4">
    <source>
        <dbReference type="Proteomes" id="UP000185622"/>
    </source>
</evidence>
<dbReference type="InterPro" id="IPR011050">
    <property type="entry name" value="Pectin_lyase_fold/virulence"/>
</dbReference>
<feature type="domain" description="Right handed beta helix" evidence="2">
    <location>
        <begin position="263"/>
        <end position="401"/>
    </location>
</feature>
<name>A0ABM6IIB2_9RHOB</name>
<organism evidence="3 4">
    <name type="scientific">Thioclava nitratireducens</name>
    <dbReference type="NCBI Taxonomy" id="1915078"/>
    <lineage>
        <taxon>Bacteria</taxon>
        <taxon>Pseudomonadati</taxon>
        <taxon>Pseudomonadota</taxon>
        <taxon>Alphaproteobacteria</taxon>
        <taxon>Rhodobacterales</taxon>
        <taxon>Paracoccaceae</taxon>
        <taxon>Thioclava</taxon>
    </lineage>
</organism>
<protein>
    <recommendedName>
        <fullName evidence="2">Right handed beta helix domain-containing protein</fullName>
    </recommendedName>
</protein>
<proteinExistence type="predicted"/>
<accession>A0ABM6IIB2</accession>
<keyword evidence="4" id="KW-1185">Reference proteome</keyword>
<dbReference type="Gene3D" id="2.160.20.10">
    <property type="entry name" value="Single-stranded right-handed beta-helix, Pectin lyase-like"/>
    <property type="match status" value="1"/>
</dbReference>
<dbReference type="EMBL" id="CP019437">
    <property type="protein sequence ID" value="AQS48593.1"/>
    <property type="molecule type" value="Genomic_DNA"/>
</dbReference>
<reference evidence="3 4" key="1">
    <citation type="submission" date="2017-01" db="EMBL/GenBank/DDBJ databases">
        <title>The complete genome sequence of a sulfur-oxidizing marine bacterium Thioclava sp. 25B10_4T.</title>
        <authorList>
            <person name="Liu Y."/>
            <person name="Lai Q."/>
            <person name="Shao Z."/>
        </authorList>
    </citation>
    <scope>NUCLEOTIDE SEQUENCE [LARGE SCALE GENOMIC DNA]</scope>
    <source>
        <strain evidence="3 4">25B10_4</strain>
    </source>
</reference>
<gene>
    <name evidence="3" type="ORF">BMG03_12905</name>
</gene>
<evidence type="ECO:0000256" key="1">
    <source>
        <dbReference type="SAM" id="SignalP"/>
    </source>
</evidence>
<dbReference type="RefSeq" id="WP_075777054.1">
    <property type="nucleotide sequence ID" value="NZ_CP019437.1"/>
</dbReference>
<keyword evidence="1" id="KW-0732">Signal</keyword>
<evidence type="ECO:0000313" key="3">
    <source>
        <dbReference type="EMBL" id="AQS48593.1"/>
    </source>
</evidence>